<dbReference type="OrthoDB" id="9809635at2"/>
<dbReference type="Gene3D" id="3.40.710.10">
    <property type="entry name" value="DD-peptidase/beta-lactamase superfamily"/>
    <property type="match status" value="1"/>
</dbReference>
<gene>
    <name evidence="2" type="ORF">SAMN05444920_101116</name>
</gene>
<dbReference type="InterPro" id="IPR001466">
    <property type="entry name" value="Beta-lactam-related"/>
</dbReference>
<dbReference type="RefSeq" id="WP_103953725.1">
    <property type="nucleotide sequence ID" value="NZ_FNVT01000001.1"/>
</dbReference>
<reference evidence="2 3" key="1">
    <citation type="submission" date="2016-10" db="EMBL/GenBank/DDBJ databases">
        <authorList>
            <person name="de Groot N.N."/>
        </authorList>
    </citation>
    <scope>NUCLEOTIDE SEQUENCE [LARGE SCALE GENOMIC DNA]</scope>
    <source>
        <strain evidence="2 3">CGMCC 4.7037</strain>
    </source>
</reference>
<dbReference type="SUPFAM" id="SSF56601">
    <property type="entry name" value="beta-lactamase/transpeptidase-like"/>
    <property type="match status" value="1"/>
</dbReference>
<dbReference type="AlphaFoldDB" id="A0A1H5T726"/>
<dbReference type="Pfam" id="PF00144">
    <property type="entry name" value="Beta-lactamase"/>
    <property type="match status" value="1"/>
</dbReference>
<organism evidence="2 3">
    <name type="scientific">Nonomuraea solani</name>
    <dbReference type="NCBI Taxonomy" id="1144553"/>
    <lineage>
        <taxon>Bacteria</taxon>
        <taxon>Bacillati</taxon>
        <taxon>Actinomycetota</taxon>
        <taxon>Actinomycetes</taxon>
        <taxon>Streptosporangiales</taxon>
        <taxon>Streptosporangiaceae</taxon>
        <taxon>Nonomuraea</taxon>
    </lineage>
</organism>
<dbReference type="EMBL" id="FNVT01000001">
    <property type="protein sequence ID" value="SEF57797.1"/>
    <property type="molecule type" value="Genomic_DNA"/>
</dbReference>
<proteinExistence type="predicted"/>
<dbReference type="InterPro" id="IPR052907">
    <property type="entry name" value="Beta-lactamase/esterase"/>
</dbReference>
<evidence type="ECO:0000313" key="3">
    <source>
        <dbReference type="Proteomes" id="UP000236732"/>
    </source>
</evidence>
<dbReference type="PANTHER" id="PTHR43319">
    <property type="entry name" value="BETA-LACTAMASE-RELATED"/>
    <property type="match status" value="1"/>
</dbReference>
<name>A0A1H5T726_9ACTN</name>
<dbReference type="PANTHER" id="PTHR43319:SF3">
    <property type="entry name" value="BETA-LACTAMASE-RELATED DOMAIN-CONTAINING PROTEIN"/>
    <property type="match status" value="1"/>
</dbReference>
<dbReference type="InterPro" id="IPR012338">
    <property type="entry name" value="Beta-lactam/transpept-like"/>
</dbReference>
<dbReference type="Proteomes" id="UP000236732">
    <property type="component" value="Unassembled WGS sequence"/>
</dbReference>
<keyword evidence="3" id="KW-1185">Reference proteome</keyword>
<evidence type="ECO:0000259" key="1">
    <source>
        <dbReference type="Pfam" id="PF00144"/>
    </source>
</evidence>
<protein>
    <submittedName>
        <fullName evidence="2">CubicO group peptidase, beta-lactamase class C family</fullName>
    </submittedName>
</protein>
<sequence>MHCDPRFSRVREVFERHLADGDELGAAFAVHLDGELVVDLWGGVADRHTDRPWERDTPAFAYSCTKAITATVLLRLAERGLVDVRAPVADVWPEFAAHGKAAITVEHLLSHQAGLPVLEETVPVEEFEDQAAIAARLAGQAPLWEPGSAHGYHALTYGFLVGEVIRRVTGKSVGEVVAAEIAGPLGLELWVGAPDDVIARTARLKAAERGGAGPSSTELTGVLADMAKAALDPRSLMNRALGNPGMHLLKGGANHPVILRAGWPAAGMVTTARGLAGFYRHLVAGDLLRPDTLAEALRPRVNGPDRILYLDTAFALGFMRPSLTFFTPSQTSFGHSGMGGSIGLGDVERGLAIGYVMNKMANAISGNLRGTRLVTAVYESL</sequence>
<evidence type="ECO:0000313" key="2">
    <source>
        <dbReference type="EMBL" id="SEF57797.1"/>
    </source>
</evidence>
<accession>A0A1H5T726</accession>
<feature type="domain" description="Beta-lactamase-related" evidence="1">
    <location>
        <begin position="11"/>
        <end position="362"/>
    </location>
</feature>